<protein>
    <submittedName>
        <fullName evidence="1">Bromodomain-containing protein</fullName>
    </submittedName>
</protein>
<dbReference type="CDD" id="cd00303">
    <property type="entry name" value="retropepsin_like"/>
    <property type="match status" value="1"/>
</dbReference>
<dbReference type="Gene3D" id="2.40.70.10">
    <property type="entry name" value="Acid Proteases"/>
    <property type="match status" value="1"/>
</dbReference>
<gene>
    <name evidence="1" type="ORF">EPI10_003880</name>
</gene>
<organism evidence="1 2">
    <name type="scientific">Gossypium australe</name>
    <dbReference type="NCBI Taxonomy" id="47621"/>
    <lineage>
        <taxon>Eukaryota</taxon>
        <taxon>Viridiplantae</taxon>
        <taxon>Streptophyta</taxon>
        <taxon>Embryophyta</taxon>
        <taxon>Tracheophyta</taxon>
        <taxon>Spermatophyta</taxon>
        <taxon>Magnoliopsida</taxon>
        <taxon>eudicotyledons</taxon>
        <taxon>Gunneridae</taxon>
        <taxon>Pentapetalae</taxon>
        <taxon>rosids</taxon>
        <taxon>malvids</taxon>
        <taxon>Malvales</taxon>
        <taxon>Malvaceae</taxon>
        <taxon>Malvoideae</taxon>
        <taxon>Gossypium</taxon>
    </lineage>
</organism>
<comment type="caution">
    <text evidence="1">The sequence shown here is derived from an EMBL/GenBank/DDBJ whole genome shotgun (WGS) entry which is preliminary data.</text>
</comment>
<dbReference type="PANTHER" id="PTHR33067">
    <property type="entry name" value="RNA-DIRECTED DNA POLYMERASE-RELATED"/>
    <property type="match status" value="1"/>
</dbReference>
<proteinExistence type="predicted"/>
<evidence type="ECO:0000313" key="1">
    <source>
        <dbReference type="EMBL" id="KAA3457168.1"/>
    </source>
</evidence>
<dbReference type="EMBL" id="SMMG02000011">
    <property type="protein sequence ID" value="KAA3457168.1"/>
    <property type="molecule type" value="Genomic_DNA"/>
</dbReference>
<keyword evidence="2" id="KW-1185">Reference proteome</keyword>
<name>A0A5B6UIW8_9ROSI</name>
<dbReference type="AlphaFoldDB" id="A0A5B6UIW8"/>
<evidence type="ECO:0000313" key="2">
    <source>
        <dbReference type="Proteomes" id="UP000325315"/>
    </source>
</evidence>
<reference evidence="2" key="1">
    <citation type="journal article" date="2019" name="Plant Biotechnol. J.">
        <title>Genome sequencing of the Australian wild diploid species Gossypium australe highlights disease resistance and delayed gland morphogenesis.</title>
        <authorList>
            <person name="Cai Y."/>
            <person name="Cai X."/>
            <person name="Wang Q."/>
            <person name="Wang P."/>
            <person name="Zhang Y."/>
            <person name="Cai C."/>
            <person name="Xu Y."/>
            <person name="Wang K."/>
            <person name="Zhou Z."/>
            <person name="Wang C."/>
            <person name="Geng S."/>
            <person name="Li B."/>
            <person name="Dong Q."/>
            <person name="Hou Y."/>
            <person name="Wang H."/>
            <person name="Ai P."/>
            <person name="Liu Z."/>
            <person name="Yi F."/>
            <person name="Sun M."/>
            <person name="An G."/>
            <person name="Cheng J."/>
            <person name="Zhang Y."/>
            <person name="Shi Q."/>
            <person name="Xie Y."/>
            <person name="Shi X."/>
            <person name="Chang Y."/>
            <person name="Huang F."/>
            <person name="Chen Y."/>
            <person name="Hong S."/>
            <person name="Mi L."/>
            <person name="Sun Q."/>
            <person name="Zhang L."/>
            <person name="Zhou B."/>
            <person name="Peng R."/>
            <person name="Zhang X."/>
            <person name="Liu F."/>
        </authorList>
    </citation>
    <scope>NUCLEOTIDE SEQUENCE [LARGE SCALE GENOMIC DNA]</scope>
    <source>
        <strain evidence="2">cv. PA1801</strain>
    </source>
</reference>
<sequence length="419" mass="47567">MPLVEAIEQMSNYVNFMKDILLKKKRHSEFNTVALTKECNMLLQNKLPPKLKDPGNFIIPCNSGESYCGKALCDLGTSINLMPKSILKMLGIGEVKPTTVTLQLVDRSLAYPEGKIEDVLVRVDKIFPIDFIVLDFEADKEVPVILGRPFLTMGRTLIDKRKGEFTIRVQDYQVTFNVLKAMKFPDPVEECSVPVELESLVSIEWECNSVQDPLENTFGSEPLIDEQGKENMALMEVNLNDYKLENTRNQIFQLRNHPNLKLSRTNRTPRGVKSTSGCVFVLGGSGSIAWRSVKQNYSVDSTMEVKYVAASKATKEVMLLQKFVTDLEVVLGMKKAITLYCDNSAAIANTKETRNHKITKHIDQKYHIIKEAIADEIVDVLKVAFEDNLVGPFTKTLPVRIFEKYVERWGMWNMTHLLH</sequence>
<dbReference type="OrthoDB" id="1937287at2759"/>
<dbReference type="InterPro" id="IPR021109">
    <property type="entry name" value="Peptidase_aspartic_dom_sf"/>
</dbReference>
<dbReference type="CDD" id="cd09272">
    <property type="entry name" value="RNase_HI_RT_Ty1"/>
    <property type="match status" value="1"/>
</dbReference>
<dbReference type="PANTHER" id="PTHR33067:SF39">
    <property type="entry name" value="TRANSCRIPTION FACTOR INTERACTOR AND REGULATOR CCHC(ZN) FAMILY"/>
    <property type="match status" value="1"/>
</dbReference>
<dbReference type="Proteomes" id="UP000325315">
    <property type="component" value="Unassembled WGS sequence"/>
</dbReference>
<accession>A0A5B6UIW8</accession>